<evidence type="ECO:0000256" key="1">
    <source>
        <dbReference type="ARBA" id="ARBA00008270"/>
    </source>
</evidence>
<proteinExistence type="inferred from homology"/>
<dbReference type="GO" id="GO:0005737">
    <property type="term" value="C:cytoplasm"/>
    <property type="evidence" value="ECO:0007669"/>
    <property type="project" value="TreeGrafter"/>
</dbReference>
<dbReference type="Pfam" id="PF02567">
    <property type="entry name" value="PhzC-PhzF"/>
    <property type="match status" value="1"/>
</dbReference>
<dbReference type="PIRSF" id="PIRSF016184">
    <property type="entry name" value="PhzC_PhzF"/>
    <property type="match status" value="1"/>
</dbReference>
<dbReference type="Gene3D" id="3.10.310.10">
    <property type="entry name" value="Diaminopimelate Epimerase, Chain A, domain 1"/>
    <property type="match status" value="2"/>
</dbReference>
<reference evidence="3" key="1">
    <citation type="submission" date="2006-06" db="EMBL/GenBank/DDBJ databases">
        <title>Complete sequence of chromosome of Chelativorans sp. BNC1.</title>
        <authorList>
            <consortium name="US DOE Joint Genome Institute"/>
            <person name="Copeland A."/>
            <person name="Lucas S."/>
            <person name="Lapidus A."/>
            <person name="Barry K."/>
            <person name="Detter J.C."/>
            <person name="Glavina del Rio T."/>
            <person name="Hammon N."/>
            <person name="Israni S."/>
            <person name="Dalin E."/>
            <person name="Tice H."/>
            <person name="Pitluck S."/>
            <person name="Chertkov O."/>
            <person name="Brettin T."/>
            <person name="Bruce D."/>
            <person name="Han C."/>
            <person name="Tapia R."/>
            <person name="Gilna P."/>
            <person name="Schmutz J."/>
            <person name="Larimer F."/>
            <person name="Land M."/>
            <person name="Hauser L."/>
            <person name="Kyrpides N."/>
            <person name="Mikhailova N."/>
            <person name="Richardson P."/>
        </authorList>
    </citation>
    <scope>NUCLEOTIDE SEQUENCE</scope>
    <source>
        <strain evidence="3">BNC1</strain>
    </source>
</reference>
<comment type="similarity">
    <text evidence="1">Belongs to the PhzF family.</text>
</comment>
<dbReference type="NCBIfam" id="TIGR00654">
    <property type="entry name" value="PhzF_family"/>
    <property type="match status" value="1"/>
</dbReference>
<dbReference type="STRING" id="266779.Meso_1499"/>
<evidence type="ECO:0000313" key="3">
    <source>
        <dbReference type="EMBL" id="ABG62895.1"/>
    </source>
</evidence>
<dbReference type="OrthoDB" id="9788221at2"/>
<dbReference type="PANTHER" id="PTHR13774">
    <property type="entry name" value="PHENAZINE BIOSYNTHESIS PROTEIN"/>
    <property type="match status" value="1"/>
</dbReference>
<feature type="active site" evidence="2">
    <location>
        <position position="47"/>
    </location>
</feature>
<gene>
    <name evidence="3" type="ordered locus">Meso_1499</name>
</gene>
<sequence length="306" mass="32913">MKARRYLIYDVFTDTQLAGNPLAIVLDSDGLDDQRMQRIAGEFNLSETAFVLPPENRLHTARVRIFTPRTELPFAGHPTVGTATALAEQAGKTRGKGEGASLLVLEENVGPVRCAVSTGAGATFAEFDLPRLPKRIPFETPAEAVAAALGIPHHEIGFENHVIGAWSAGVPYVCVPVADLDVAGRVRLDERLWDEIVLQNPAVIGFPYVYCRETVNHDCSFHTRMFAPQDGIPEDPATGSAAAAFAGAILTHDEPVDGIHRYWLEQGIEMGRPSRIRLEIEAAAGGIEAARIGGAAVKLAEGTLFA</sequence>
<dbReference type="PANTHER" id="PTHR13774:SF32">
    <property type="entry name" value="ANTISENSE-ENHANCING SEQUENCE 1"/>
    <property type="match status" value="1"/>
</dbReference>
<evidence type="ECO:0000256" key="2">
    <source>
        <dbReference type="PIRSR" id="PIRSR016184-1"/>
    </source>
</evidence>
<dbReference type="HOGENOM" id="CLU_048756_0_1_5"/>
<accession>Q11I80</accession>
<dbReference type="EMBL" id="CP000390">
    <property type="protein sequence ID" value="ABG62895.1"/>
    <property type="molecule type" value="Genomic_DNA"/>
</dbReference>
<dbReference type="SUPFAM" id="SSF54506">
    <property type="entry name" value="Diaminopimelate epimerase-like"/>
    <property type="match status" value="1"/>
</dbReference>
<dbReference type="GO" id="GO:0016853">
    <property type="term" value="F:isomerase activity"/>
    <property type="evidence" value="ECO:0007669"/>
    <property type="project" value="TreeGrafter"/>
</dbReference>
<dbReference type="KEGG" id="mes:Meso_1499"/>
<organism evidence="3">
    <name type="scientific">Chelativorans sp. (strain BNC1)</name>
    <dbReference type="NCBI Taxonomy" id="266779"/>
    <lineage>
        <taxon>Bacteria</taxon>
        <taxon>Pseudomonadati</taxon>
        <taxon>Pseudomonadota</taxon>
        <taxon>Alphaproteobacteria</taxon>
        <taxon>Hyphomicrobiales</taxon>
        <taxon>Phyllobacteriaceae</taxon>
        <taxon>Chelativorans</taxon>
    </lineage>
</organism>
<dbReference type="eggNOG" id="COG0384">
    <property type="taxonomic scope" value="Bacteria"/>
</dbReference>
<dbReference type="InterPro" id="IPR003719">
    <property type="entry name" value="Phenazine_PhzF-like"/>
</dbReference>
<protein>
    <submittedName>
        <fullName evidence="3">Phenazine biosynthesis protein PhzF family</fullName>
    </submittedName>
</protein>
<name>Q11I80_CHESB</name>
<dbReference type="AlphaFoldDB" id="Q11I80"/>